<proteinExistence type="predicted"/>
<organism evidence="1 2">
    <name type="scientific">Aspergillus fumigatus</name>
    <name type="common">Neosartorya fumigata</name>
    <dbReference type="NCBI Taxonomy" id="746128"/>
    <lineage>
        <taxon>Eukaryota</taxon>
        <taxon>Fungi</taxon>
        <taxon>Dikarya</taxon>
        <taxon>Ascomycota</taxon>
        <taxon>Pezizomycotina</taxon>
        <taxon>Eurotiomycetes</taxon>
        <taxon>Eurotiomycetidae</taxon>
        <taxon>Eurotiales</taxon>
        <taxon>Aspergillaceae</taxon>
        <taxon>Aspergillus</taxon>
        <taxon>Aspergillus subgen. Fumigati</taxon>
    </lineage>
</organism>
<name>A0A229Y4P0_ASPFM</name>
<gene>
    <name evidence="1" type="ORF">KXV57_002082</name>
</gene>
<evidence type="ECO:0000313" key="2">
    <source>
        <dbReference type="Proteomes" id="UP000813423"/>
    </source>
</evidence>
<reference evidence="1" key="1">
    <citation type="submission" date="2021-08" db="EMBL/GenBank/DDBJ databases">
        <title>Global Aspergillus fumigatus from environmental and clinical sources.</title>
        <authorList>
            <person name="Barber A."/>
            <person name="Sae-Ong T."/>
        </authorList>
    </citation>
    <scope>NUCLEOTIDE SEQUENCE</scope>
    <source>
        <strain evidence="1">NRZ-2016-071</strain>
    </source>
</reference>
<comment type="caution">
    <text evidence="1">The sequence shown here is derived from an EMBL/GenBank/DDBJ whole genome shotgun (WGS) entry which is preliminary data.</text>
</comment>
<accession>A0A229Y4P0</accession>
<dbReference type="EMBL" id="JAIBSC010000147">
    <property type="protein sequence ID" value="KAH1894793.1"/>
    <property type="molecule type" value="Genomic_DNA"/>
</dbReference>
<dbReference type="AlphaFoldDB" id="A0A229Y4P0"/>
<evidence type="ECO:0000313" key="1">
    <source>
        <dbReference type="EMBL" id="KAH1894793.1"/>
    </source>
</evidence>
<sequence>MSSQQILPSETVIHQCGSSLAGKTTGELAIQLSAADPHLLILSARAEERVTPIIQ</sequence>
<dbReference type="Proteomes" id="UP000813423">
    <property type="component" value="Unassembled WGS sequence"/>
</dbReference>
<protein>
    <submittedName>
        <fullName evidence="1">Uncharacterized protein</fullName>
    </submittedName>
</protein>